<keyword evidence="1" id="KW-0472">Membrane</keyword>
<dbReference type="RefSeq" id="WP_075085333.1">
    <property type="nucleotide sequence ID" value="NZ_CP042912.1"/>
</dbReference>
<feature type="transmembrane region" description="Helical" evidence="1">
    <location>
        <begin position="163"/>
        <end position="183"/>
    </location>
</feature>
<sequence length="245" mass="27194">MKRLKLLFASSIGKKFIAAITGLIMFGFLVGHAGGHMKIFTGMNADGVPHIDEYGQFLKDFGAPALPPMLALWGARLFLLGAVVLHIVTVILLSDQNKKARPVDYVVKKRAAASPAALYMMVTGTLILAFIVLHILHFTTGSLPLLGAHEHGYVYENMMNSFSIWWVSLAYIVMMVVIGFHLYHGVWSLFQTLGWDNPDRNRFLRAFAIIFAIGVSATFILIPVSFMSGQMPEAVEYSHELLTKH</sequence>
<dbReference type="InterPro" id="IPR011138">
    <property type="entry name" value="Cytochrome_b-558"/>
</dbReference>
<accession>A0A5B9P5U7</accession>
<evidence type="ECO:0000256" key="1">
    <source>
        <dbReference type="SAM" id="Phobius"/>
    </source>
</evidence>
<feature type="transmembrane region" description="Helical" evidence="1">
    <location>
        <begin position="12"/>
        <end position="33"/>
    </location>
</feature>
<feature type="transmembrane region" description="Helical" evidence="1">
    <location>
        <begin position="203"/>
        <end position="226"/>
    </location>
</feature>
<proteinExistence type="predicted"/>
<dbReference type="STRING" id="980251.GCA_001642875_02971"/>
<keyword evidence="1 2" id="KW-0812">Transmembrane</keyword>
<keyword evidence="3" id="KW-1185">Reference proteome</keyword>
<keyword evidence="1" id="KW-1133">Transmembrane helix</keyword>
<evidence type="ECO:0000313" key="2">
    <source>
        <dbReference type="EMBL" id="QEG20879.1"/>
    </source>
</evidence>
<dbReference type="OrthoDB" id="9802842at2"/>
<evidence type="ECO:0000313" key="3">
    <source>
        <dbReference type="Proteomes" id="UP000322214"/>
    </source>
</evidence>
<name>A0A5B9P5U7_9BACT</name>
<protein>
    <submittedName>
        <fullName evidence="2">Succinate dehydrogenase/Fumarate reductase transmembrane subunit</fullName>
    </submittedName>
</protein>
<dbReference type="AlphaFoldDB" id="A0A5B9P5U7"/>
<dbReference type="SUPFAM" id="SSF81343">
    <property type="entry name" value="Fumarate reductase respiratory complex transmembrane subunits"/>
    <property type="match status" value="1"/>
</dbReference>
<dbReference type="NCBIfam" id="TIGR02046">
    <property type="entry name" value="sdhC_b558_fam"/>
    <property type="match status" value="1"/>
</dbReference>
<dbReference type="KEGG" id="mff:MFFC18_07300"/>
<dbReference type="GO" id="GO:0016020">
    <property type="term" value="C:membrane"/>
    <property type="evidence" value="ECO:0007669"/>
    <property type="project" value="InterPro"/>
</dbReference>
<dbReference type="EMBL" id="CP042912">
    <property type="protein sequence ID" value="QEG20879.1"/>
    <property type="molecule type" value="Genomic_DNA"/>
</dbReference>
<dbReference type="Gene3D" id="1.20.1300.10">
    <property type="entry name" value="Fumarate reductase/succinate dehydrogenase, transmembrane subunit"/>
    <property type="match status" value="1"/>
</dbReference>
<feature type="transmembrane region" description="Helical" evidence="1">
    <location>
        <begin position="70"/>
        <end position="95"/>
    </location>
</feature>
<gene>
    <name evidence="2" type="ORF">MFFC18_07300</name>
</gene>
<dbReference type="InterPro" id="IPR034804">
    <property type="entry name" value="SQR/QFR_C/D"/>
</dbReference>
<feature type="transmembrane region" description="Helical" evidence="1">
    <location>
        <begin position="116"/>
        <end position="136"/>
    </location>
</feature>
<dbReference type="Proteomes" id="UP000322214">
    <property type="component" value="Chromosome"/>
</dbReference>
<dbReference type="CDD" id="cd03498">
    <property type="entry name" value="SQR_TypeB_2_TM"/>
    <property type="match status" value="1"/>
</dbReference>
<organism evidence="2 3">
    <name type="scientific">Mariniblastus fucicola</name>
    <dbReference type="NCBI Taxonomy" id="980251"/>
    <lineage>
        <taxon>Bacteria</taxon>
        <taxon>Pseudomonadati</taxon>
        <taxon>Planctomycetota</taxon>
        <taxon>Planctomycetia</taxon>
        <taxon>Pirellulales</taxon>
        <taxon>Pirellulaceae</taxon>
        <taxon>Mariniblastus</taxon>
    </lineage>
</organism>
<reference evidence="2 3" key="1">
    <citation type="submission" date="2019-08" db="EMBL/GenBank/DDBJ databases">
        <title>Deep-cultivation of Planctomycetes and their phenomic and genomic characterization uncovers novel biology.</title>
        <authorList>
            <person name="Wiegand S."/>
            <person name="Jogler M."/>
            <person name="Boedeker C."/>
            <person name="Pinto D."/>
            <person name="Vollmers J."/>
            <person name="Rivas-Marin E."/>
            <person name="Kohn T."/>
            <person name="Peeters S.H."/>
            <person name="Heuer A."/>
            <person name="Rast P."/>
            <person name="Oberbeckmann S."/>
            <person name="Bunk B."/>
            <person name="Jeske O."/>
            <person name="Meyerdierks A."/>
            <person name="Storesund J.E."/>
            <person name="Kallscheuer N."/>
            <person name="Luecker S."/>
            <person name="Lage O.M."/>
            <person name="Pohl T."/>
            <person name="Merkel B.J."/>
            <person name="Hornburger P."/>
            <person name="Mueller R.-W."/>
            <person name="Bruemmer F."/>
            <person name="Labrenz M."/>
            <person name="Spormann A.M."/>
            <person name="Op den Camp H."/>
            <person name="Overmann J."/>
            <person name="Amann R."/>
            <person name="Jetten M.S.M."/>
            <person name="Mascher T."/>
            <person name="Medema M.H."/>
            <person name="Devos D.P."/>
            <person name="Kaster A.-K."/>
            <person name="Ovreas L."/>
            <person name="Rohde M."/>
            <person name="Galperin M.Y."/>
            <person name="Jogler C."/>
        </authorList>
    </citation>
    <scope>NUCLEOTIDE SEQUENCE [LARGE SCALE GENOMIC DNA]</scope>
    <source>
        <strain evidence="2 3">FC18</strain>
    </source>
</reference>